<evidence type="ECO:0000313" key="1">
    <source>
        <dbReference type="EMBL" id="MBM5458847.1"/>
    </source>
</evidence>
<evidence type="ECO:0000313" key="2">
    <source>
        <dbReference type="Proteomes" id="UP000745663"/>
    </source>
</evidence>
<dbReference type="Proteomes" id="UP000745663">
    <property type="component" value="Unassembled WGS sequence"/>
</dbReference>
<proteinExistence type="predicted"/>
<protein>
    <submittedName>
        <fullName evidence="1">Uncharacterized protein</fullName>
    </submittedName>
</protein>
<keyword evidence="2" id="KW-1185">Reference proteome</keyword>
<accession>A0ABS2BZ02</accession>
<name>A0ABS2BZ02_9PSED</name>
<gene>
    <name evidence="1" type="ORF">H8F21_14860</name>
</gene>
<dbReference type="EMBL" id="JACOPV010000008">
    <property type="protein sequence ID" value="MBM5458847.1"/>
    <property type="molecule type" value="Genomic_DNA"/>
</dbReference>
<reference evidence="1 2" key="1">
    <citation type="submission" date="2020-08" db="EMBL/GenBank/DDBJ databases">
        <title>Description of novel Pseudomonas species.</title>
        <authorList>
            <person name="Duman M."/>
            <person name="Mulet M."/>
            <person name="Altun S."/>
            <person name="Saticioglu I.B."/>
            <person name="Lalucat J."/>
            <person name="Garcia-Valdes E."/>
        </authorList>
    </citation>
    <scope>NUCLEOTIDE SEQUENCE [LARGE SCALE GENOMIC DNA]</scope>
    <source>
        <strain evidence="1 2">P66</strain>
    </source>
</reference>
<organism evidence="1 2">
    <name type="scientific">Pseudomonas arcuscaelestis</name>
    <dbReference type="NCBI Taxonomy" id="2710591"/>
    <lineage>
        <taxon>Bacteria</taxon>
        <taxon>Pseudomonadati</taxon>
        <taxon>Pseudomonadota</taxon>
        <taxon>Gammaproteobacteria</taxon>
        <taxon>Pseudomonadales</taxon>
        <taxon>Pseudomonadaceae</taxon>
        <taxon>Pseudomonas</taxon>
    </lineage>
</organism>
<sequence length="179" mass="19912">MKTVLSELKTEEGKPKVDADKLNATESLVKLLTEAYVSARVKDKTVEIIRTHKNAVSDNINGMIGYVESIYEQELKLMNSAYEAVNDDIAATTIPKEGQGVVDVVAARFLLDRMTTAKKELESSKDIVDKFSKTGEALIAANEKLEKEFATLSKEDQLKEVVDFAEKAKDLRESILKIE</sequence>
<dbReference type="RefSeq" id="WP_203584768.1">
    <property type="nucleotide sequence ID" value="NZ_JACOPV010000008.1"/>
</dbReference>
<comment type="caution">
    <text evidence="1">The sequence shown here is derived from an EMBL/GenBank/DDBJ whole genome shotgun (WGS) entry which is preliminary data.</text>
</comment>